<evidence type="ECO:0000313" key="3">
    <source>
        <dbReference type="Proteomes" id="UP000013827"/>
    </source>
</evidence>
<reference evidence="3" key="1">
    <citation type="journal article" date="2013" name="Nature">
        <title>Pan genome of the phytoplankton Emiliania underpins its global distribution.</title>
        <authorList>
            <person name="Read B.A."/>
            <person name="Kegel J."/>
            <person name="Klute M.J."/>
            <person name="Kuo A."/>
            <person name="Lefebvre S.C."/>
            <person name="Maumus F."/>
            <person name="Mayer C."/>
            <person name="Miller J."/>
            <person name="Monier A."/>
            <person name="Salamov A."/>
            <person name="Young J."/>
            <person name="Aguilar M."/>
            <person name="Claverie J.M."/>
            <person name="Frickenhaus S."/>
            <person name="Gonzalez K."/>
            <person name="Herman E.K."/>
            <person name="Lin Y.C."/>
            <person name="Napier J."/>
            <person name="Ogata H."/>
            <person name="Sarno A.F."/>
            <person name="Shmutz J."/>
            <person name="Schroeder D."/>
            <person name="de Vargas C."/>
            <person name="Verret F."/>
            <person name="von Dassow P."/>
            <person name="Valentin K."/>
            <person name="Van de Peer Y."/>
            <person name="Wheeler G."/>
            <person name="Dacks J.B."/>
            <person name="Delwiche C.F."/>
            <person name="Dyhrman S.T."/>
            <person name="Glockner G."/>
            <person name="John U."/>
            <person name="Richards T."/>
            <person name="Worden A.Z."/>
            <person name="Zhang X."/>
            <person name="Grigoriev I.V."/>
            <person name="Allen A.E."/>
            <person name="Bidle K."/>
            <person name="Borodovsky M."/>
            <person name="Bowler C."/>
            <person name="Brownlee C."/>
            <person name="Cock J.M."/>
            <person name="Elias M."/>
            <person name="Gladyshev V.N."/>
            <person name="Groth M."/>
            <person name="Guda C."/>
            <person name="Hadaegh A."/>
            <person name="Iglesias-Rodriguez M.D."/>
            <person name="Jenkins J."/>
            <person name="Jones B.M."/>
            <person name="Lawson T."/>
            <person name="Leese F."/>
            <person name="Lindquist E."/>
            <person name="Lobanov A."/>
            <person name="Lomsadze A."/>
            <person name="Malik S.B."/>
            <person name="Marsh M.E."/>
            <person name="Mackinder L."/>
            <person name="Mock T."/>
            <person name="Mueller-Roeber B."/>
            <person name="Pagarete A."/>
            <person name="Parker M."/>
            <person name="Probert I."/>
            <person name="Quesneville H."/>
            <person name="Raines C."/>
            <person name="Rensing S.A."/>
            <person name="Riano-Pachon D.M."/>
            <person name="Richier S."/>
            <person name="Rokitta S."/>
            <person name="Shiraiwa Y."/>
            <person name="Soanes D.M."/>
            <person name="van der Giezen M."/>
            <person name="Wahlund T.M."/>
            <person name="Williams B."/>
            <person name="Wilson W."/>
            <person name="Wolfe G."/>
            <person name="Wurch L.L."/>
        </authorList>
    </citation>
    <scope>NUCLEOTIDE SEQUENCE</scope>
</reference>
<name>A0A0D3IZZ8_EMIH1</name>
<reference evidence="2" key="2">
    <citation type="submission" date="2024-10" db="UniProtKB">
        <authorList>
            <consortium name="EnsemblProtists"/>
        </authorList>
    </citation>
    <scope>IDENTIFICATION</scope>
</reference>
<sequence>MSPLRALSLLAVYLPTALAECKTYCPYRTHPMEEKCGWAGCDTCVPCLPCMPHCPVATQPWEEKCEWAGCGGCTECSVPPPSPPAQCKTYCAYRTQPMEEKCEWAGCNGCGECANVRAVRGAFDAFAGGDITPVISLPLDPENYPFTAYGEFGREHYPNLLPWLERVVQFQTYVHGLLGHGDKIEIDAKDNTVFATTSFVSAWGLYIPNVLYVYQFDPLGSGKAVSQELYFDGPTAKYRNYTSFQAWLADGFVPPEPPPLPAAPCQLSPVPPLGYTGCTSMFASPSNTPAELANIEGLLAGIGNLSFFLGTQNPSFLNSFLASLVDPSNVDIAVQSALGMKYFTTASDYLQWFATTSYIDRPITYALESVVAVLSNSVRETREFPEWSTKHPLFSLEISGNAKCWGPSVFLFVCR</sequence>
<evidence type="ECO:0000313" key="2">
    <source>
        <dbReference type="EnsemblProtists" id="EOD16833"/>
    </source>
</evidence>
<feature type="chain" id="PRO_5044236724" description="TNFR-Cys domain-containing protein" evidence="1">
    <location>
        <begin position="20"/>
        <end position="415"/>
    </location>
</feature>
<keyword evidence="1" id="KW-0732">Signal</keyword>
<dbReference type="EnsemblProtists" id="EOD16833">
    <property type="protein sequence ID" value="EOD16833"/>
    <property type="gene ID" value="EMIHUDRAFT_210418"/>
</dbReference>
<dbReference type="RefSeq" id="XP_005769262.1">
    <property type="nucleotide sequence ID" value="XM_005769205.1"/>
</dbReference>
<dbReference type="KEGG" id="ehx:EMIHUDRAFT_210418"/>
<proteinExistence type="predicted"/>
<keyword evidence="3" id="KW-1185">Reference proteome</keyword>
<protein>
    <recommendedName>
        <fullName evidence="4">TNFR-Cys domain-containing protein</fullName>
    </recommendedName>
</protein>
<dbReference type="AlphaFoldDB" id="A0A0D3IZZ8"/>
<organism evidence="2 3">
    <name type="scientific">Emiliania huxleyi (strain CCMP1516)</name>
    <dbReference type="NCBI Taxonomy" id="280463"/>
    <lineage>
        <taxon>Eukaryota</taxon>
        <taxon>Haptista</taxon>
        <taxon>Haptophyta</taxon>
        <taxon>Prymnesiophyceae</taxon>
        <taxon>Isochrysidales</taxon>
        <taxon>Noelaerhabdaceae</taxon>
        <taxon>Emiliania</taxon>
    </lineage>
</organism>
<dbReference type="PaxDb" id="2903-EOD16833"/>
<feature type="signal peptide" evidence="1">
    <location>
        <begin position="1"/>
        <end position="19"/>
    </location>
</feature>
<evidence type="ECO:0008006" key="4">
    <source>
        <dbReference type="Google" id="ProtNLM"/>
    </source>
</evidence>
<evidence type="ECO:0000256" key="1">
    <source>
        <dbReference type="SAM" id="SignalP"/>
    </source>
</evidence>
<accession>A0A0D3IZZ8</accession>
<dbReference type="Proteomes" id="UP000013827">
    <property type="component" value="Unassembled WGS sequence"/>
</dbReference>
<dbReference type="GeneID" id="17262993"/>
<dbReference type="HOGENOM" id="CLU_662967_0_0_1"/>